<gene>
    <name evidence="5" type="ORF">J2S44_007822</name>
</gene>
<feature type="domain" description="Ketoreductase" evidence="4">
    <location>
        <begin position="12"/>
        <end position="188"/>
    </location>
</feature>
<dbReference type="AlphaFoldDB" id="A0AAE3ZZ11"/>
<dbReference type="SMART" id="SM00822">
    <property type="entry name" value="PKS_KR"/>
    <property type="match status" value="1"/>
</dbReference>
<dbReference type="Proteomes" id="UP001183629">
    <property type="component" value="Unassembled WGS sequence"/>
</dbReference>
<dbReference type="InterPro" id="IPR036291">
    <property type="entry name" value="NAD(P)-bd_dom_sf"/>
</dbReference>
<evidence type="ECO:0000256" key="2">
    <source>
        <dbReference type="ARBA" id="ARBA00023002"/>
    </source>
</evidence>
<dbReference type="CDD" id="cd05374">
    <property type="entry name" value="17beta-HSD-like_SDR_c"/>
    <property type="match status" value="1"/>
</dbReference>
<dbReference type="PRINTS" id="PR00081">
    <property type="entry name" value="GDHRDH"/>
</dbReference>
<comment type="caution">
    <text evidence="5">The sequence shown here is derived from an EMBL/GenBank/DDBJ whole genome shotgun (WGS) entry which is preliminary data.</text>
</comment>
<dbReference type="EMBL" id="JAVDYC010000001">
    <property type="protein sequence ID" value="MDR7327572.1"/>
    <property type="molecule type" value="Genomic_DNA"/>
</dbReference>
<keyword evidence="6" id="KW-1185">Reference proteome</keyword>
<keyword evidence="2" id="KW-0560">Oxidoreductase</keyword>
<evidence type="ECO:0000256" key="3">
    <source>
        <dbReference type="RuleBase" id="RU000363"/>
    </source>
</evidence>
<evidence type="ECO:0000313" key="5">
    <source>
        <dbReference type="EMBL" id="MDR7327572.1"/>
    </source>
</evidence>
<protein>
    <submittedName>
        <fullName evidence="5">NAD(P)-dependent dehydrogenase (Short-subunit alcohol dehydrogenase family)</fullName>
    </submittedName>
</protein>
<name>A0AAE3ZZ11_9ACTN</name>
<dbReference type="Pfam" id="PF00106">
    <property type="entry name" value="adh_short"/>
    <property type="match status" value="1"/>
</dbReference>
<dbReference type="PANTHER" id="PTHR43976:SF16">
    <property type="entry name" value="SHORT-CHAIN DEHYDROGENASE_REDUCTASE FAMILY PROTEIN"/>
    <property type="match status" value="1"/>
</dbReference>
<sequence length="284" mass="29881">MTHVPAATGDPQVWLVTGATSGFGRTFAEELLADGHAVVATARRPYLLDDLAARHPDRLLVTELDLADIDRAEAVARAAVDRFGRIDVLVNNAGHGQVGAVEETTDRELRDLMDVHFFGPAALVRAVLPGMRGRGSGAIVQMSSFGGQLSYAGFSAYSAGKCALEGFSEALAAEVAPLGITVLIVEPGAFRTAFCGPGVVVSRPMPEYEATAGATRTGLLALDGRQPGDPRKAVAAIREALAAPRPPLRLPLGDDALDALLTHLDDVRAELLEWEKVGRSTNLA</sequence>
<proteinExistence type="inferred from homology"/>
<organism evidence="5 6">
    <name type="scientific">Catenuloplanes niger</name>
    <dbReference type="NCBI Taxonomy" id="587534"/>
    <lineage>
        <taxon>Bacteria</taxon>
        <taxon>Bacillati</taxon>
        <taxon>Actinomycetota</taxon>
        <taxon>Actinomycetes</taxon>
        <taxon>Micromonosporales</taxon>
        <taxon>Micromonosporaceae</taxon>
        <taxon>Catenuloplanes</taxon>
    </lineage>
</organism>
<dbReference type="PANTHER" id="PTHR43976">
    <property type="entry name" value="SHORT CHAIN DEHYDROGENASE"/>
    <property type="match status" value="1"/>
</dbReference>
<reference evidence="5 6" key="1">
    <citation type="submission" date="2023-07" db="EMBL/GenBank/DDBJ databases">
        <title>Sequencing the genomes of 1000 actinobacteria strains.</title>
        <authorList>
            <person name="Klenk H.-P."/>
        </authorList>
    </citation>
    <scope>NUCLEOTIDE SEQUENCE [LARGE SCALE GENOMIC DNA]</scope>
    <source>
        <strain evidence="5 6">DSM 44711</strain>
    </source>
</reference>
<dbReference type="RefSeq" id="WP_310425000.1">
    <property type="nucleotide sequence ID" value="NZ_JAVDYC010000001.1"/>
</dbReference>
<dbReference type="InterPro" id="IPR057326">
    <property type="entry name" value="KR_dom"/>
</dbReference>
<dbReference type="Gene3D" id="3.40.50.720">
    <property type="entry name" value="NAD(P)-binding Rossmann-like Domain"/>
    <property type="match status" value="1"/>
</dbReference>
<dbReference type="InterPro" id="IPR002347">
    <property type="entry name" value="SDR_fam"/>
</dbReference>
<dbReference type="InterPro" id="IPR051911">
    <property type="entry name" value="SDR_oxidoreductase"/>
</dbReference>
<evidence type="ECO:0000313" key="6">
    <source>
        <dbReference type="Proteomes" id="UP001183629"/>
    </source>
</evidence>
<dbReference type="SUPFAM" id="SSF51735">
    <property type="entry name" value="NAD(P)-binding Rossmann-fold domains"/>
    <property type="match status" value="1"/>
</dbReference>
<comment type="similarity">
    <text evidence="1 3">Belongs to the short-chain dehydrogenases/reductases (SDR) family.</text>
</comment>
<dbReference type="GO" id="GO:0016491">
    <property type="term" value="F:oxidoreductase activity"/>
    <property type="evidence" value="ECO:0007669"/>
    <property type="project" value="UniProtKB-KW"/>
</dbReference>
<accession>A0AAE3ZZ11</accession>
<dbReference type="PRINTS" id="PR00080">
    <property type="entry name" value="SDRFAMILY"/>
</dbReference>
<evidence type="ECO:0000259" key="4">
    <source>
        <dbReference type="SMART" id="SM00822"/>
    </source>
</evidence>
<evidence type="ECO:0000256" key="1">
    <source>
        <dbReference type="ARBA" id="ARBA00006484"/>
    </source>
</evidence>